<comment type="caution">
    <text evidence="6">The sequence shown here is derived from an EMBL/GenBank/DDBJ whole genome shotgun (WGS) entry which is preliminary data.</text>
</comment>
<gene>
    <name evidence="6" type="ORF">C5613_36960</name>
</gene>
<proteinExistence type="predicted"/>
<evidence type="ECO:0000256" key="4">
    <source>
        <dbReference type="ARBA" id="ARBA00023033"/>
    </source>
</evidence>
<dbReference type="EMBL" id="PUIO01000067">
    <property type="protein sequence ID" value="PQP16078.1"/>
    <property type="molecule type" value="Genomic_DNA"/>
</dbReference>
<keyword evidence="3" id="KW-0560">Oxidoreductase</keyword>
<dbReference type="InterPro" id="IPR050172">
    <property type="entry name" value="SsuD_RutA_monooxygenase"/>
</dbReference>
<dbReference type="Gene3D" id="3.20.20.30">
    <property type="entry name" value="Luciferase-like domain"/>
    <property type="match status" value="1"/>
</dbReference>
<dbReference type="PANTHER" id="PTHR42847:SF4">
    <property type="entry name" value="ALKANESULFONATE MONOOXYGENASE-RELATED"/>
    <property type="match status" value="1"/>
</dbReference>
<feature type="domain" description="Luciferase-like" evidence="5">
    <location>
        <begin position="23"/>
        <end position="237"/>
    </location>
</feature>
<keyword evidence="2" id="KW-0288">FMN</keyword>
<evidence type="ECO:0000256" key="3">
    <source>
        <dbReference type="ARBA" id="ARBA00023002"/>
    </source>
</evidence>
<dbReference type="PANTHER" id="PTHR42847">
    <property type="entry name" value="ALKANESULFONATE MONOOXYGENASE"/>
    <property type="match status" value="1"/>
</dbReference>
<name>A0A2S8IMR5_RHOOP</name>
<evidence type="ECO:0000259" key="5">
    <source>
        <dbReference type="Pfam" id="PF00296"/>
    </source>
</evidence>
<protein>
    <submittedName>
        <fullName evidence="6">LLM class F420-dependent oxidoreductase</fullName>
    </submittedName>
</protein>
<dbReference type="InterPro" id="IPR036661">
    <property type="entry name" value="Luciferase-like_sf"/>
</dbReference>
<evidence type="ECO:0000313" key="6">
    <source>
        <dbReference type="EMBL" id="PQP16078.1"/>
    </source>
</evidence>
<keyword evidence="4" id="KW-0503">Monooxygenase</keyword>
<evidence type="ECO:0000256" key="2">
    <source>
        <dbReference type="ARBA" id="ARBA00022643"/>
    </source>
</evidence>
<organism evidence="6 7">
    <name type="scientific">Rhodococcus opacus</name>
    <name type="common">Nocardia opaca</name>
    <dbReference type="NCBI Taxonomy" id="37919"/>
    <lineage>
        <taxon>Bacteria</taxon>
        <taxon>Bacillati</taxon>
        <taxon>Actinomycetota</taxon>
        <taxon>Actinomycetes</taxon>
        <taxon>Mycobacteriales</taxon>
        <taxon>Nocardiaceae</taxon>
        <taxon>Rhodococcus</taxon>
    </lineage>
</organism>
<dbReference type="InterPro" id="IPR019921">
    <property type="entry name" value="Lucif-like_OxRdtase_Rv2161c"/>
</dbReference>
<sequence>MGGRVMHAGVQMFPSADSITPTDFAVSAERFGFESVFFPDHTHVPIGDGAAGYSGHDVPEYYRTTMDPVVAMTAAATATTRIKIGTAVCLVAQRDPIILAKQIASIDQLSAGRVILGVGAGWNDEEMRNHGTEPSTRFSLIRERVEAMSAIWQQKEASYQGEHVHFAPMWSWPKPVQRPRPPVLVGGGGPTVLKRVISYGDGWMPFREGTDQVGDPLSGQVEEFEAELGRRIGELRRLADTAGRPRPSVTLFNACPHPAALDRYRNMGVDRVVFWLPTAAKDTTLETLHQLESLLR</sequence>
<dbReference type="Proteomes" id="UP000239290">
    <property type="component" value="Unassembled WGS sequence"/>
</dbReference>
<keyword evidence="1" id="KW-0285">Flavoprotein</keyword>
<dbReference type="AlphaFoldDB" id="A0A2S8IMR5"/>
<dbReference type="InterPro" id="IPR011251">
    <property type="entry name" value="Luciferase-like_dom"/>
</dbReference>
<dbReference type="NCBIfam" id="TIGR03619">
    <property type="entry name" value="F420_Rv2161c"/>
    <property type="match status" value="1"/>
</dbReference>
<accession>A0A2S8IMR5</accession>
<evidence type="ECO:0000256" key="1">
    <source>
        <dbReference type="ARBA" id="ARBA00022630"/>
    </source>
</evidence>
<dbReference type="GO" id="GO:0046306">
    <property type="term" value="P:alkanesulfonate catabolic process"/>
    <property type="evidence" value="ECO:0007669"/>
    <property type="project" value="TreeGrafter"/>
</dbReference>
<dbReference type="GO" id="GO:0008726">
    <property type="term" value="F:alkanesulfonate monooxygenase activity"/>
    <property type="evidence" value="ECO:0007669"/>
    <property type="project" value="TreeGrafter"/>
</dbReference>
<dbReference type="SUPFAM" id="SSF51679">
    <property type="entry name" value="Bacterial luciferase-like"/>
    <property type="match status" value="1"/>
</dbReference>
<reference evidence="7" key="1">
    <citation type="submission" date="2018-02" db="EMBL/GenBank/DDBJ databases">
        <title>Draft genome sequencing of Rhodococcus opacus KU647198.</title>
        <authorList>
            <person name="Zheng B.-X."/>
        </authorList>
    </citation>
    <scope>NUCLEOTIDE SEQUENCE [LARGE SCALE GENOMIC DNA]</scope>
    <source>
        <strain evidence="7">04-OD7</strain>
    </source>
</reference>
<dbReference type="Pfam" id="PF00296">
    <property type="entry name" value="Bac_luciferase"/>
    <property type="match status" value="1"/>
</dbReference>
<evidence type="ECO:0000313" key="7">
    <source>
        <dbReference type="Proteomes" id="UP000239290"/>
    </source>
</evidence>